<evidence type="ECO:0000313" key="2">
    <source>
        <dbReference type="Proteomes" id="UP000887116"/>
    </source>
</evidence>
<sequence length="85" mass="9091">MANCKFAQYSVIYRGPVVGLGKGSPAKLKVETKVDVQNSRTQNRVSVLGTAECNRKPTPMLSSLAAPLTDLLEGKSKKGLQLVDS</sequence>
<protein>
    <submittedName>
        <fullName evidence="1">Uncharacterized protein</fullName>
    </submittedName>
</protein>
<comment type="caution">
    <text evidence="1">The sequence shown here is derived from an EMBL/GenBank/DDBJ whole genome shotgun (WGS) entry which is preliminary data.</text>
</comment>
<gene>
    <name evidence="1" type="ORF">TNCT_601</name>
</gene>
<dbReference type="EMBL" id="BMAO01016901">
    <property type="protein sequence ID" value="GFR12040.1"/>
    <property type="molecule type" value="Genomic_DNA"/>
</dbReference>
<dbReference type="Proteomes" id="UP000887116">
    <property type="component" value="Unassembled WGS sequence"/>
</dbReference>
<keyword evidence="2" id="KW-1185">Reference proteome</keyword>
<dbReference type="AlphaFoldDB" id="A0A8X6LJF4"/>
<organism evidence="1 2">
    <name type="scientific">Trichonephila clavata</name>
    <name type="common">Joro spider</name>
    <name type="synonym">Nephila clavata</name>
    <dbReference type="NCBI Taxonomy" id="2740835"/>
    <lineage>
        <taxon>Eukaryota</taxon>
        <taxon>Metazoa</taxon>
        <taxon>Ecdysozoa</taxon>
        <taxon>Arthropoda</taxon>
        <taxon>Chelicerata</taxon>
        <taxon>Arachnida</taxon>
        <taxon>Araneae</taxon>
        <taxon>Araneomorphae</taxon>
        <taxon>Entelegynae</taxon>
        <taxon>Araneoidea</taxon>
        <taxon>Nephilidae</taxon>
        <taxon>Trichonephila</taxon>
    </lineage>
</organism>
<name>A0A8X6LJF4_TRICU</name>
<proteinExistence type="predicted"/>
<evidence type="ECO:0000313" key="1">
    <source>
        <dbReference type="EMBL" id="GFR12040.1"/>
    </source>
</evidence>
<reference evidence="1" key="1">
    <citation type="submission" date="2020-07" db="EMBL/GenBank/DDBJ databases">
        <title>Multicomponent nature underlies the extraordinary mechanical properties of spider dragline silk.</title>
        <authorList>
            <person name="Kono N."/>
            <person name="Nakamura H."/>
            <person name="Mori M."/>
            <person name="Yoshida Y."/>
            <person name="Ohtoshi R."/>
            <person name="Malay A.D."/>
            <person name="Moran D.A.P."/>
            <person name="Tomita M."/>
            <person name="Numata K."/>
            <person name="Arakawa K."/>
        </authorList>
    </citation>
    <scope>NUCLEOTIDE SEQUENCE</scope>
</reference>
<accession>A0A8X6LJF4</accession>